<feature type="non-terminal residue" evidence="5">
    <location>
        <position position="1"/>
    </location>
</feature>
<dbReference type="Pfam" id="PF04586">
    <property type="entry name" value="Peptidase_S78"/>
    <property type="match status" value="1"/>
</dbReference>
<dbReference type="AlphaFoldDB" id="A0A2A8GVJ5"/>
<gene>
    <name evidence="5" type="ORF">CN585_31220</name>
</gene>
<evidence type="ECO:0000256" key="1">
    <source>
        <dbReference type="ARBA" id="ARBA00022612"/>
    </source>
</evidence>
<comment type="caution">
    <text evidence="5">The sequence shown here is derived from an EMBL/GenBank/DDBJ whole genome shotgun (WGS) entry which is preliminary data.</text>
</comment>
<protein>
    <submittedName>
        <fullName evidence="5">HK97 family phage prohead protease</fullName>
    </submittedName>
</protein>
<dbReference type="GO" id="GO:0008233">
    <property type="term" value="F:peptidase activity"/>
    <property type="evidence" value="ECO:0007669"/>
    <property type="project" value="UniProtKB-KW"/>
</dbReference>
<dbReference type="NCBIfam" id="TIGR01543">
    <property type="entry name" value="proheadase_HK97"/>
    <property type="match status" value="1"/>
</dbReference>
<dbReference type="RefSeq" id="WP_098228488.1">
    <property type="nucleotide sequence ID" value="NZ_NUBY01000434.1"/>
</dbReference>
<feature type="domain" description="Prohead serine protease" evidence="4">
    <location>
        <begin position="2"/>
        <end position="83"/>
    </location>
</feature>
<sequence>FQKGAFADSLHHDDIRALWSHDTSKVLGRTKNNTLRLEEDDKGLRFELDLPRTTVGNDTYESVKRGDIAGVSFGFRAIQQEWEN</sequence>
<organism evidence="5 6">
    <name type="scientific">Bacillus toyonensis</name>
    <dbReference type="NCBI Taxonomy" id="155322"/>
    <lineage>
        <taxon>Bacteria</taxon>
        <taxon>Bacillati</taxon>
        <taxon>Bacillota</taxon>
        <taxon>Bacilli</taxon>
        <taxon>Bacillales</taxon>
        <taxon>Bacillaceae</taxon>
        <taxon>Bacillus</taxon>
        <taxon>Bacillus cereus group</taxon>
    </lineage>
</organism>
<dbReference type="Proteomes" id="UP000220841">
    <property type="component" value="Unassembled WGS sequence"/>
</dbReference>
<keyword evidence="3" id="KW-0378">Hydrolase</keyword>
<reference evidence="5 6" key="1">
    <citation type="submission" date="2017-09" db="EMBL/GenBank/DDBJ databases">
        <title>Large-scale bioinformatics analysis of Bacillus genomes uncovers conserved roles of natural products in bacterial physiology.</title>
        <authorList>
            <consortium name="Agbiome Team Llc"/>
            <person name="Bleich R.M."/>
            <person name="Grubbs K.J."/>
            <person name="Santa Maria K.C."/>
            <person name="Allen S.E."/>
            <person name="Farag S."/>
            <person name="Shank E.A."/>
            <person name="Bowers A."/>
        </authorList>
    </citation>
    <scope>NUCLEOTIDE SEQUENCE [LARGE SCALE GENOMIC DNA]</scope>
    <source>
        <strain evidence="5 6">AFS021349</strain>
    </source>
</reference>
<keyword evidence="1" id="KW-1188">Viral release from host cell</keyword>
<evidence type="ECO:0000259" key="4">
    <source>
        <dbReference type="Pfam" id="PF04586"/>
    </source>
</evidence>
<evidence type="ECO:0000313" key="6">
    <source>
        <dbReference type="Proteomes" id="UP000220841"/>
    </source>
</evidence>
<dbReference type="EMBL" id="NUBY01000434">
    <property type="protein sequence ID" value="PEP81913.1"/>
    <property type="molecule type" value="Genomic_DNA"/>
</dbReference>
<evidence type="ECO:0000256" key="3">
    <source>
        <dbReference type="ARBA" id="ARBA00022801"/>
    </source>
</evidence>
<feature type="non-terminal residue" evidence="5">
    <location>
        <position position="84"/>
    </location>
</feature>
<dbReference type="InterPro" id="IPR006433">
    <property type="entry name" value="Prohead_protease"/>
</dbReference>
<dbReference type="InterPro" id="IPR054613">
    <property type="entry name" value="Peptidase_S78_dom"/>
</dbReference>
<proteinExistence type="predicted"/>
<name>A0A2A8GVJ5_9BACI</name>
<dbReference type="GO" id="GO:0006508">
    <property type="term" value="P:proteolysis"/>
    <property type="evidence" value="ECO:0007669"/>
    <property type="project" value="UniProtKB-KW"/>
</dbReference>
<keyword evidence="2 5" id="KW-0645">Protease</keyword>
<accession>A0A2A8GVJ5</accession>
<evidence type="ECO:0000313" key="5">
    <source>
        <dbReference type="EMBL" id="PEP81913.1"/>
    </source>
</evidence>
<evidence type="ECO:0000256" key="2">
    <source>
        <dbReference type="ARBA" id="ARBA00022670"/>
    </source>
</evidence>